<evidence type="ECO:0000256" key="14">
    <source>
        <dbReference type="PROSITE-ProRule" id="PRU00649"/>
    </source>
</evidence>
<feature type="compositionally biased region" description="Low complexity" evidence="16">
    <location>
        <begin position="271"/>
        <end position="289"/>
    </location>
</feature>
<dbReference type="GO" id="GO:0008157">
    <property type="term" value="F:protein phosphatase 1 binding"/>
    <property type="evidence" value="ECO:0007669"/>
    <property type="project" value="TreeGrafter"/>
</dbReference>
<proteinExistence type="predicted"/>
<dbReference type="InterPro" id="IPR000571">
    <property type="entry name" value="Znf_CCCH"/>
</dbReference>
<dbReference type="PANTHER" id="PTHR46557">
    <property type="entry name" value="SERINE/THREONINE-PROTEIN PHOSPHATASE 1 REGULATORY SUBUNIT 10-RELATED"/>
    <property type="match status" value="1"/>
</dbReference>
<dbReference type="Gene3D" id="4.10.1000.10">
    <property type="entry name" value="Zinc finger, CCCH-type"/>
    <property type="match status" value="1"/>
</dbReference>
<dbReference type="Gene3D" id="1.20.930.10">
    <property type="entry name" value="Conserved domain common to transcription factors TFIIS, elongin A, CRSP70"/>
    <property type="match status" value="1"/>
</dbReference>
<comment type="subcellular location">
    <subcellularLocation>
        <location evidence="2">Chromosome</location>
    </subcellularLocation>
    <subcellularLocation>
        <location evidence="1 14">Nucleus</location>
    </subcellularLocation>
</comment>
<evidence type="ECO:0000256" key="9">
    <source>
        <dbReference type="ARBA" id="ARBA00022771"/>
    </source>
</evidence>
<evidence type="ECO:0000256" key="7">
    <source>
        <dbReference type="ARBA" id="ARBA00022553"/>
    </source>
</evidence>
<dbReference type="GO" id="GO:0072357">
    <property type="term" value="C:PTW/PP1 phosphatase complex"/>
    <property type="evidence" value="ECO:0007669"/>
    <property type="project" value="TreeGrafter"/>
</dbReference>
<organism evidence="17 18">
    <name type="scientific">Sarcoptes scabiei</name>
    <name type="common">Itch mite</name>
    <name type="synonym">Acarus scabiei</name>
    <dbReference type="NCBI Taxonomy" id="52283"/>
    <lineage>
        <taxon>Eukaryota</taxon>
        <taxon>Metazoa</taxon>
        <taxon>Ecdysozoa</taxon>
        <taxon>Arthropoda</taxon>
        <taxon>Chelicerata</taxon>
        <taxon>Arachnida</taxon>
        <taxon>Acari</taxon>
        <taxon>Acariformes</taxon>
        <taxon>Sarcoptiformes</taxon>
        <taxon>Astigmata</taxon>
        <taxon>Psoroptidia</taxon>
        <taxon>Sarcoptoidea</taxon>
        <taxon>Sarcoptidae</taxon>
        <taxon>Sarcoptinae</taxon>
        <taxon>Sarcoptes</taxon>
    </lineage>
</organism>
<accession>A0A131ZUG7</accession>
<dbReference type="InterPro" id="IPR035441">
    <property type="entry name" value="TFIIS/LEDGF_dom_sf"/>
</dbReference>
<dbReference type="InterPro" id="IPR036855">
    <property type="entry name" value="Znf_CCCH_sf"/>
</dbReference>
<dbReference type="Pfam" id="PF08711">
    <property type="entry name" value="Med26"/>
    <property type="match status" value="1"/>
</dbReference>
<dbReference type="GO" id="GO:0000785">
    <property type="term" value="C:chromatin"/>
    <property type="evidence" value="ECO:0007669"/>
    <property type="project" value="TreeGrafter"/>
</dbReference>
<evidence type="ECO:0000256" key="13">
    <source>
        <dbReference type="ARBA" id="ARBA00093575"/>
    </source>
</evidence>
<keyword evidence="8 15" id="KW-0479">Metal-binding</keyword>
<evidence type="ECO:0000256" key="8">
    <source>
        <dbReference type="ARBA" id="ARBA00022723"/>
    </source>
</evidence>
<dbReference type="EMBL" id="JXLN01001873">
    <property type="protein sequence ID" value="KPM02423.1"/>
    <property type="molecule type" value="Genomic_DNA"/>
</dbReference>
<dbReference type="PROSITE" id="PS50103">
    <property type="entry name" value="ZF_C3H1"/>
    <property type="match status" value="1"/>
</dbReference>
<sequence>MNEYLILHLSFFYNQTEEEFSFISGFDFIQYLNRSVFFFWRNGSLFFDRNSIFFLVCKYQQMAPINPEQILDAFTPLLTDNGGIKPVDHGQFVKIYEFLQIGGWDLIYIWVKSSRDLGNVTFLIDLLKLLQILPMSLERLRQNECPKIVKKLCKHENQDISMKANQIIKKWTKIIQSLSTVASNPGKNSKSGDFSNSLNGKEKKRKLSDSSVKINSNQTIESKKSRSSPLTGVIDHDKNDKIINDLSNKNNDLMMRDEHQTKDPSSNQKQNDNQLNVSNDSNVNDGVSSKTITSVSVDGNSINGSSDPSRDSIVVEGVIANSSSATTAVALKATKRPVTVKVKQGKFRLDLSEPSVSVSSSSTASSVQSLSNKPESKIKKISKVISKNPNDSMSPQPSKQILKDSMSFIDAISVGPIVGMKRRRKLQNKDLSLENANYLNNNNNKIMNISQHPEEKSLDSNDKLNDLHFNKSLNSASSSTTPSTSLSTILLVNSSETNKDSSDILNDFDENRKKSEEWPEDDSKLELVKYFELDENERINVTRPSADMKRFDMKHEAQMLSEARKGRCFSYGPWKLIPIDLDPINCPVERGRDSKEKLIQTERMRTTLECFYFNNQIPDNPDDPDTNSSFDLGLDSSEKLRIIPLEDDMGLDKVQDYGQPIQQMPIQQSPPVSMMINHNSSNLLNNPVDCNNINSFNDSQNYLGFNANQLNHNNNANSFPNGPYQSGPAGPNQQQSFDNPSVNYQYNSNVNNYPPQSQPLPAYAPGMNGPFNNDFNVQNGPNCPQPPPPYNFMGPGFNQNQGPNTPHNQMMPPVSNYFNNNQAVPPPGINNHQQPPPGMPLANENYPNYWPDNQNNNFNSMPPVPQQPFSGPRFRPRGPNNGPRPRFMPRNNSDVCRFFLRTGKCKFENRCNFSHAIENQKPPIRF</sequence>
<feature type="compositionally biased region" description="Polar residues" evidence="16">
    <location>
        <begin position="209"/>
        <end position="220"/>
    </location>
</feature>
<comment type="caution">
    <text evidence="17">The sequence shown here is derived from an EMBL/GenBank/DDBJ whole genome shotgun (WGS) entry which is preliminary data.</text>
</comment>
<evidence type="ECO:0000256" key="6">
    <source>
        <dbReference type="ARBA" id="ARBA00022499"/>
    </source>
</evidence>
<keyword evidence="6" id="KW-1017">Isopeptide bond</keyword>
<feature type="compositionally biased region" description="Basic and acidic residues" evidence="16">
    <location>
        <begin position="234"/>
        <end position="243"/>
    </location>
</feature>
<dbReference type="SUPFAM" id="SSF90229">
    <property type="entry name" value="CCCH zinc finger"/>
    <property type="match status" value="1"/>
</dbReference>
<dbReference type="GO" id="GO:0005634">
    <property type="term" value="C:nucleus"/>
    <property type="evidence" value="ECO:0007669"/>
    <property type="project" value="UniProtKB-SubCell"/>
</dbReference>
<evidence type="ECO:0000256" key="11">
    <source>
        <dbReference type="ARBA" id="ARBA00022843"/>
    </source>
</evidence>
<dbReference type="InterPro" id="IPR017923">
    <property type="entry name" value="TFIIS_N"/>
</dbReference>
<dbReference type="AlphaFoldDB" id="A0A131ZUG7"/>
<evidence type="ECO:0000256" key="1">
    <source>
        <dbReference type="ARBA" id="ARBA00004123"/>
    </source>
</evidence>
<dbReference type="SMART" id="SM00356">
    <property type="entry name" value="ZnF_C3H1"/>
    <property type="match status" value="1"/>
</dbReference>
<keyword evidence="12 14" id="KW-0539">Nucleus</keyword>
<dbReference type="InterPro" id="IPR003617">
    <property type="entry name" value="TFIIS/CRSP70_N_sub"/>
</dbReference>
<evidence type="ECO:0000256" key="5">
    <source>
        <dbReference type="ARBA" id="ARBA00022481"/>
    </source>
</evidence>
<dbReference type="GO" id="GO:0008270">
    <property type="term" value="F:zinc ion binding"/>
    <property type="evidence" value="ECO:0007669"/>
    <property type="project" value="UniProtKB-KW"/>
</dbReference>
<keyword evidence="4" id="KW-0158">Chromosome</keyword>
<feature type="region of interest" description="Disordered" evidence="16">
    <location>
        <begin position="181"/>
        <end position="245"/>
    </location>
</feature>
<evidence type="ECO:0000313" key="17">
    <source>
        <dbReference type="EMBL" id="KPM02423.1"/>
    </source>
</evidence>
<feature type="zinc finger region" description="C3H1-type" evidence="15">
    <location>
        <begin position="890"/>
        <end position="918"/>
    </location>
</feature>
<keyword evidence="7" id="KW-0597">Phosphoprotein</keyword>
<evidence type="ECO:0000256" key="10">
    <source>
        <dbReference type="ARBA" id="ARBA00022833"/>
    </source>
</evidence>
<keyword evidence="11" id="KW-0832">Ubl conjugation</keyword>
<dbReference type="PROSITE" id="PS51319">
    <property type="entry name" value="TFIIS_N"/>
    <property type="match status" value="1"/>
</dbReference>
<feature type="compositionally biased region" description="Polar residues" evidence="16">
    <location>
        <begin position="290"/>
        <end position="307"/>
    </location>
</feature>
<dbReference type="SMART" id="SM00509">
    <property type="entry name" value="TFS2N"/>
    <property type="match status" value="1"/>
</dbReference>
<feature type="compositionally biased region" description="Polar residues" evidence="16">
    <location>
        <begin position="181"/>
        <end position="199"/>
    </location>
</feature>
<keyword evidence="5" id="KW-0488">Methylation</keyword>
<reference evidence="17 18" key="1">
    <citation type="journal article" date="2015" name="Parasit. Vectors">
        <title>Draft genome of the scabies mite.</title>
        <authorList>
            <person name="Rider S.D.Jr."/>
            <person name="Morgan M.S."/>
            <person name="Arlian L.G."/>
        </authorList>
    </citation>
    <scope>NUCLEOTIDE SEQUENCE [LARGE SCALE GENOMIC DNA]</scope>
    <source>
        <strain evidence="17">Arlian Lab</strain>
    </source>
</reference>
<dbReference type="OrthoDB" id="2138378at2759"/>
<evidence type="ECO:0000256" key="3">
    <source>
        <dbReference type="ARBA" id="ARBA00022330"/>
    </source>
</evidence>
<dbReference type="Pfam" id="PF00642">
    <property type="entry name" value="zf-CCCH"/>
    <property type="match status" value="1"/>
</dbReference>
<evidence type="ECO:0000256" key="2">
    <source>
        <dbReference type="ARBA" id="ARBA00004286"/>
    </source>
</evidence>
<comment type="subunit">
    <text evidence="13">Component of the PNUTS-PP1 complex (also named PTW/PP1 complex), composed of PPP1R10/PNUTS, TOX4, WDR82, and PPP1CA (or PPP1CB or PPP1CC).</text>
</comment>
<gene>
    <name evidence="17" type="ORF">QR98_0008370</name>
</gene>
<evidence type="ECO:0000256" key="15">
    <source>
        <dbReference type="PROSITE-ProRule" id="PRU00723"/>
    </source>
</evidence>
<evidence type="ECO:0000256" key="4">
    <source>
        <dbReference type="ARBA" id="ARBA00022454"/>
    </source>
</evidence>
<dbReference type="Proteomes" id="UP000616769">
    <property type="component" value="Unassembled WGS sequence"/>
</dbReference>
<keyword evidence="10 15" id="KW-0862">Zinc</keyword>
<feature type="region of interest" description="Disordered" evidence="16">
    <location>
        <begin position="707"/>
        <end position="743"/>
    </location>
</feature>
<feature type="region of interest" description="Disordered" evidence="16">
    <location>
        <begin position="257"/>
        <end position="310"/>
    </location>
</feature>
<evidence type="ECO:0000256" key="12">
    <source>
        <dbReference type="ARBA" id="ARBA00023242"/>
    </source>
</evidence>
<evidence type="ECO:0000256" key="16">
    <source>
        <dbReference type="SAM" id="MobiDB-lite"/>
    </source>
</evidence>
<dbReference type="VEuPathDB" id="VectorBase:SSCA003587"/>
<evidence type="ECO:0000313" key="18">
    <source>
        <dbReference type="Proteomes" id="UP000616769"/>
    </source>
</evidence>
<feature type="compositionally biased region" description="Low complexity" evidence="16">
    <location>
        <begin position="707"/>
        <end position="717"/>
    </location>
</feature>
<feature type="compositionally biased region" description="Low complexity" evidence="16">
    <location>
        <begin position="354"/>
        <end position="371"/>
    </location>
</feature>
<keyword evidence="9 15" id="KW-0863">Zinc-finger</keyword>
<feature type="region of interest" description="Disordered" evidence="16">
    <location>
        <begin position="869"/>
        <end position="889"/>
    </location>
</feature>
<protein>
    <recommendedName>
        <fullName evidence="3">Serine/threonine-protein phosphatase 1 regulatory subunit 10</fullName>
    </recommendedName>
</protein>
<dbReference type="SUPFAM" id="SSF47676">
    <property type="entry name" value="Conserved domain common to transcription factors TFIIS, elongin A, CRSP70"/>
    <property type="match status" value="1"/>
</dbReference>
<dbReference type="PANTHER" id="PTHR46557:SF1">
    <property type="entry name" value="SERINE_THREONINE-PROTEIN PHOSPHATASE 1 REGULATORY SUBUNIT 10"/>
    <property type="match status" value="1"/>
</dbReference>
<feature type="region of interest" description="Disordered" evidence="16">
    <location>
        <begin position="354"/>
        <end position="376"/>
    </location>
</feature>
<name>A0A131ZUG7_SARSC</name>